<evidence type="ECO:0000313" key="2">
    <source>
        <dbReference type="Proteomes" id="UP000007174"/>
    </source>
</evidence>
<dbReference type="AlphaFoldDB" id="H1VYU3"/>
<proteinExistence type="predicted"/>
<reference evidence="2" key="1">
    <citation type="journal article" date="2012" name="Nat. Genet.">
        <title>Lifestyle transitions in plant pathogenic Colletotrichum fungi deciphered by genome and transcriptome analyses.</title>
        <authorList>
            <person name="O'Connell R.J."/>
            <person name="Thon M.R."/>
            <person name="Hacquard S."/>
            <person name="Amyotte S.G."/>
            <person name="Kleemann J."/>
            <person name="Torres M.F."/>
            <person name="Damm U."/>
            <person name="Buiate E.A."/>
            <person name="Epstein L."/>
            <person name="Alkan N."/>
            <person name="Altmueller J."/>
            <person name="Alvarado-Balderrama L."/>
            <person name="Bauser C.A."/>
            <person name="Becker C."/>
            <person name="Birren B.W."/>
            <person name="Chen Z."/>
            <person name="Choi J."/>
            <person name="Crouch J.A."/>
            <person name="Duvick J.P."/>
            <person name="Farman M.A."/>
            <person name="Gan P."/>
            <person name="Heiman D."/>
            <person name="Henrissat B."/>
            <person name="Howard R.J."/>
            <person name="Kabbage M."/>
            <person name="Koch C."/>
            <person name="Kracher B."/>
            <person name="Kubo Y."/>
            <person name="Law A.D."/>
            <person name="Lebrun M.-H."/>
            <person name="Lee Y.-H."/>
            <person name="Miyara I."/>
            <person name="Moore N."/>
            <person name="Neumann U."/>
            <person name="Nordstroem K."/>
            <person name="Panaccione D.G."/>
            <person name="Panstruga R."/>
            <person name="Place M."/>
            <person name="Proctor R.H."/>
            <person name="Prusky D."/>
            <person name="Rech G."/>
            <person name="Reinhardt R."/>
            <person name="Rollins J.A."/>
            <person name="Rounsley S."/>
            <person name="Schardl C.L."/>
            <person name="Schwartz D.C."/>
            <person name="Shenoy N."/>
            <person name="Shirasu K."/>
            <person name="Sikhakolli U.R."/>
            <person name="Stueber K."/>
            <person name="Sukno S.A."/>
            <person name="Sweigard J.A."/>
            <person name="Takano Y."/>
            <person name="Takahara H."/>
            <person name="Trail F."/>
            <person name="van der Does H.C."/>
            <person name="Voll L.M."/>
            <person name="Will I."/>
            <person name="Young S."/>
            <person name="Zeng Q."/>
            <person name="Zhang J."/>
            <person name="Zhou S."/>
            <person name="Dickman M.B."/>
            <person name="Schulze-Lefert P."/>
            <person name="Ver Loren van Themaat E."/>
            <person name="Ma L.-J."/>
            <person name="Vaillancourt L.J."/>
        </authorList>
    </citation>
    <scope>NUCLEOTIDE SEQUENCE [LARGE SCALE GENOMIC DNA]</scope>
    <source>
        <strain evidence="2">IMI 349063</strain>
    </source>
</reference>
<gene>
    <name evidence="1" type="ORF">CH063_03594</name>
</gene>
<dbReference type="HOGENOM" id="CLU_2812211_0_0_1"/>
<dbReference type="EMBL" id="CACQ02007723">
    <property type="protein sequence ID" value="CCF45405.1"/>
    <property type="molecule type" value="Genomic_DNA"/>
</dbReference>
<dbReference type="Proteomes" id="UP000007174">
    <property type="component" value="Unassembled WGS sequence"/>
</dbReference>
<accession>H1VYU3</accession>
<name>H1VYU3_COLHI</name>
<organism evidence="1 2">
    <name type="scientific">Colletotrichum higginsianum (strain IMI 349063)</name>
    <name type="common">Crucifer anthracnose fungus</name>
    <dbReference type="NCBI Taxonomy" id="759273"/>
    <lineage>
        <taxon>Eukaryota</taxon>
        <taxon>Fungi</taxon>
        <taxon>Dikarya</taxon>
        <taxon>Ascomycota</taxon>
        <taxon>Pezizomycotina</taxon>
        <taxon>Sordariomycetes</taxon>
        <taxon>Hypocreomycetidae</taxon>
        <taxon>Glomerellales</taxon>
        <taxon>Glomerellaceae</taxon>
        <taxon>Colletotrichum</taxon>
        <taxon>Colletotrichum destructivum species complex</taxon>
    </lineage>
</organism>
<protein>
    <submittedName>
        <fullName evidence="1">Uncharacterized protein</fullName>
    </submittedName>
</protein>
<evidence type="ECO:0000313" key="1">
    <source>
        <dbReference type="EMBL" id="CCF45405.1"/>
    </source>
</evidence>
<sequence>MLERPITQDGPADDHDDPFLLEEMVPDRRGGGAPVTSMTGLTSVLRWRTGDTPYAALAQYSLTRRDL</sequence>